<dbReference type="SUPFAM" id="SSF53067">
    <property type="entry name" value="Actin-like ATPase domain"/>
    <property type="match status" value="1"/>
</dbReference>
<organism evidence="13 14">
    <name type="scientific">Azotobacter bryophylli</name>
    <dbReference type="NCBI Taxonomy" id="1986537"/>
    <lineage>
        <taxon>Bacteria</taxon>
        <taxon>Pseudomonadati</taxon>
        <taxon>Pseudomonadota</taxon>
        <taxon>Gammaproteobacteria</taxon>
        <taxon>Pseudomonadales</taxon>
        <taxon>Pseudomonadaceae</taxon>
        <taxon>Azotobacter</taxon>
    </lineage>
</organism>
<comment type="function">
    <text evidence="10">Inner membrane component of the type II secretion system required for the energy-dependent secretion of extracellular factors such as proteases and toxins from the periplasm.</text>
</comment>
<dbReference type="Gene3D" id="3.30.1360.100">
    <property type="entry name" value="General secretion pathway protein M, EpsM"/>
    <property type="match status" value="1"/>
</dbReference>
<evidence type="ECO:0000256" key="5">
    <source>
        <dbReference type="ARBA" id="ARBA00022519"/>
    </source>
</evidence>
<feature type="domain" description="GspL cytoplasmic actin-ATPase-like" evidence="11">
    <location>
        <begin position="20"/>
        <end position="223"/>
    </location>
</feature>
<keyword evidence="14" id="KW-1185">Reference proteome</keyword>
<dbReference type="Pfam" id="PF05134">
    <property type="entry name" value="T2SSL"/>
    <property type="match status" value="1"/>
</dbReference>
<gene>
    <name evidence="13" type="primary">gspL</name>
    <name evidence="13" type="ORF">ACFOJE_09785</name>
</gene>
<keyword evidence="6" id="KW-0812">Transmembrane</keyword>
<evidence type="ECO:0000313" key="13">
    <source>
        <dbReference type="EMBL" id="MFC2972497.1"/>
    </source>
</evidence>
<dbReference type="Gene3D" id="3.30.420.380">
    <property type="match status" value="1"/>
</dbReference>
<feature type="domain" description="GspL periplasmic" evidence="12">
    <location>
        <begin position="229"/>
        <end position="381"/>
    </location>
</feature>
<keyword evidence="7 10" id="KW-0653">Protein transport</keyword>
<dbReference type="PIRSF" id="PIRSF015761">
    <property type="entry name" value="Protein_L"/>
    <property type="match status" value="1"/>
</dbReference>
<evidence type="ECO:0000259" key="12">
    <source>
        <dbReference type="Pfam" id="PF12693"/>
    </source>
</evidence>
<keyword evidence="8" id="KW-1133">Transmembrane helix</keyword>
<dbReference type="Pfam" id="PF12693">
    <property type="entry name" value="GspL_C"/>
    <property type="match status" value="1"/>
</dbReference>
<keyword evidence="9" id="KW-0472">Membrane</keyword>
<sequence>MECLFIPPVGELTASTEVHWVHSEETKETRCLSLADCAAALHGHTATLVLPMEVASAFAVNLPTTRARWLRQALPYAVEELLAEDVEQLHLALGERLADGRHRVIVVRRSLLEGWLGLMAELGIRVSSIFVDADLLPYIDNRLLFIGDRVLLGGAGPERLVLAAEDWPALAERCSGPLRFKGEMAPAPEGIPPASYTHEPDPYRLLSRGRGHAVNLAQGDFAIQHEGAGPGPWKGAAVVVGAWLVLQFGFNVAQGWYLRQQGDDYAAASRKLYHELFPEDKRIVNLRAQFAERLQQGGGTGGGRFLQLLDRTADAFLEAPQLSIVQLDYSENDGNLALQVHAGDFAALERLRQRLADSGLAVQLGSASREEGGVSARLVVGS</sequence>
<dbReference type="RefSeq" id="WP_377814142.1">
    <property type="nucleotide sequence ID" value="NZ_JBHRSJ010000017.1"/>
</dbReference>
<dbReference type="InterPro" id="IPR025691">
    <property type="entry name" value="GspL_pp_dom"/>
</dbReference>
<evidence type="ECO:0000256" key="10">
    <source>
        <dbReference type="PIRNR" id="PIRNR015761"/>
    </source>
</evidence>
<evidence type="ECO:0000256" key="6">
    <source>
        <dbReference type="ARBA" id="ARBA00022692"/>
    </source>
</evidence>
<evidence type="ECO:0000256" key="2">
    <source>
        <dbReference type="ARBA" id="ARBA00005318"/>
    </source>
</evidence>
<reference evidence="14" key="1">
    <citation type="journal article" date="2019" name="Int. J. Syst. Evol. Microbiol.">
        <title>The Global Catalogue of Microorganisms (GCM) 10K type strain sequencing project: providing services to taxonomists for standard genome sequencing and annotation.</title>
        <authorList>
            <consortium name="The Broad Institute Genomics Platform"/>
            <consortium name="The Broad Institute Genome Sequencing Center for Infectious Disease"/>
            <person name="Wu L."/>
            <person name="Ma J."/>
        </authorList>
    </citation>
    <scope>NUCLEOTIDE SEQUENCE [LARGE SCALE GENOMIC DNA]</scope>
    <source>
        <strain evidence="14">KCTC 62195</strain>
    </source>
</reference>
<keyword evidence="3 10" id="KW-0813">Transport</keyword>
<evidence type="ECO:0000256" key="8">
    <source>
        <dbReference type="ARBA" id="ARBA00022989"/>
    </source>
</evidence>
<proteinExistence type="inferred from homology"/>
<dbReference type="InterPro" id="IPR024230">
    <property type="entry name" value="GspL_cyto_dom"/>
</dbReference>
<dbReference type="CDD" id="cd24017">
    <property type="entry name" value="ASKHA_T2SSL_N"/>
    <property type="match status" value="1"/>
</dbReference>
<protein>
    <recommendedName>
        <fullName evidence="10">Type II secretion system protein L</fullName>
        <shortName evidence="10">T2SS protein L</shortName>
    </recommendedName>
</protein>
<accession>A0ABV7AT33</accession>
<comment type="similarity">
    <text evidence="2 10">Belongs to the GSP L family.</text>
</comment>
<dbReference type="EMBL" id="JBHRSJ010000017">
    <property type="protein sequence ID" value="MFC2972497.1"/>
    <property type="molecule type" value="Genomic_DNA"/>
</dbReference>
<evidence type="ECO:0000256" key="1">
    <source>
        <dbReference type="ARBA" id="ARBA00004377"/>
    </source>
</evidence>
<evidence type="ECO:0000256" key="7">
    <source>
        <dbReference type="ARBA" id="ARBA00022927"/>
    </source>
</evidence>
<comment type="subcellular location">
    <subcellularLocation>
        <location evidence="1">Cell inner membrane</location>
        <topology evidence="1">Single-pass membrane protein</topology>
    </subcellularLocation>
</comment>
<keyword evidence="4" id="KW-1003">Cell membrane</keyword>
<evidence type="ECO:0000256" key="9">
    <source>
        <dbReference type="ARBA" id="ARBA00023136"/>
    </source>
</evidence>
<evidence type="ECO:0000256" key="4">
    <source>
        <dbReference type="ARBA" id="ARBA00022475"/>
    </source>
</evidence>
<comment type="caution">
    <text evidence="13">The sequence shown here is derived from an EMBL/GenBank/DDBJ whole genome shotgun (WGS) entry which is preliminary data.</text>
</comment>
<name>A0ABV7AT33_9GAMM</name>
<keyword evidence="5" id="KW-0997">Cell inner membrane</keyword>
<evidence type="ECO:0000313" key="14">
    <source>
        <dbReference type="Proteomes" id="UP001595457"/>
    </source>
</evidence>
<dbReference type="Proteomes" id="UP001595457">
    <property type="component" value="Unassembled WGS sequence"/>
</dbReference>
<evidence type="ECO:0000256" key="3">
    <source>
        <dbReference type="ARBA" id="ARBA00022448"/>
    </source>
</evidence>
<dbReference type="InterPro" id="IPR043129">
    <property type="entry name" value="ATPase_NBD"/>
</dbReference>
<dbReference type="InterPro" id="IPR007812">
    <property type="entry name" value="T2SS_protein-GspL"/>
</dbReference>
<evidence type="ECO:0000259" key="11">
    <source>
        <dbReference type="Pfam" id="PF05134"/>
    </source>
</evidence>
<dbReference type="NCBIfam" id="TIGR01709">
    <property type="entry name" value="typeII_sec_gspL"/>
    <property type="match status" value="1"/>
</dbReference>